<proteinExistence type="predicted"/>
<dbReference type="EMBL" id="KV016741">
    <property type="protein sequence ID" value="KZV19250.1"/>
    <property type="molecule type" value="Genomic_DNA"/>
</dbReference>
<dbReference type="Proteomes" id="UP000250235">
    <property type="component" value="Unassembled WGS sequence"/>
</dbReference>
<gene>
    <name evidence="1" type="ORF">F511_36564</name>
</gene>
<keyword evidence="2" id="KW-1185">Reference proteome</keyword>
<dbReference type="AlphaFoldDB" id="A0A2Z7AC05"/>
<organism evidence="1 2">
    <name type="scientific">Dorcoceras hygrometricum</name>
    <dbReference type="NCBI Taxonomy" id="472368"/>
    <lineage>
        <taxon>Eukaryota</taxon>
        <taxon>Viridiplantae</taxon>
        <taxon>Streptophyta</taxon>
        <taxon>Embryophyta</taxon>
        <taxon>Tracheophyta</taxon>
        <taxon>Spermatophyta</taxon>
        <taxon>Magnoliopsida</taxon>
        <taxon>eudicotyledons</taxon>
        <taxon>Gunneridae</taxon>
        <taxon>Pentapetalae</taxon>
        <taxon>asterids</taxon>
        <taxon>lamiids</taxon>
        <taxon>Lamiales</taxon>
        <taxon>Gesneriaceae</taxon>
        <taxon>Didymocarpoideae</taxon>
        <taxon>Trichosporeae</taxon>
        <taxon>Loxocarpinae</taxon>
        <taxon>Dorcoceras</taxon>
    </lineage>
</organism>
<sequence>MLTNTRHFLAQTHATRDVCQQQLQFAPSQQIFMRHADVTISADSNSTSRSYSNFDER</sequence>
<reference evidence="1 2" key="1">
    <citation type="journal article" date="2015" name="Proc. Natl. Acad. Sci. U.S.A.">
        <title>The resurrection genome of Boea hygrometrica: A blueprint for survival of dehydration.</title>
        <authorList>
            <person name="Xiao L."/>
            <person name="Yang G."/>
            <person name="Zhang L."/>
            <person name="Yang X."/>
            <person name="Zhao S."/>
            <person name="Ji Z."/>
            <person name="Zhou Q."/>
            <person name="Hu M."/>
            <person name="Wang Y."/>
            <person name="Chen M."/>
            <person name="Xu Y."/>
            <person name="Jin H."/>
            <person name="Xiao X."/>
            <person name="Hu G."/>
            <person name="Bao F."/>
            <person name="Hu Y."/>
            <person name="Wan P."/>
            <person name="Li L."/>
            <person name="Deng X."/>
            <person name="Kuang T."/>
            <person name="Xiang C."/>
            <person name="Zhu J.K."/>
            <person name="Oliver M.J."/>
            <person name="He Y."/>
        </authorList>
    </citation>
    <scope>NUCLEOTIDE SEQUENCE [LARGE SCALE GENOMIC DNA]</scope>
    <source>
        <strain evidence="2">cv. XS01</strain>
    </source>
</reference>
<protein>
    <submittedName>
        <fullName evidence="1">Uncharacterized protein</fullName>
    </submittedName>
</protein>
<name>A0A2Z7AC05_9LAMI</name>
<accession>A0A2Z7AC05</accession>
<evidence type="ECO:0000313" key="2">
    <source>
        <dbReference type="Proteomes" id="UP000250235"/>
    </source>
</evidence>
<evidence type="ECO:0000313" key="1">
    <source>
        <dbReference type="EMBL" id="KZV19250.1"/>
    </source>
</evidence>